<evidence type="ECO:0000313" key="3">
    <source>
        <dbReference type="EMBL" id="KAG6951069.1"/>
    </source>
</evidence>
<keyword evidence="4" id="KW-1185">Reference proteome</keyword>
<evidence type="ECO:0000256" key="2">
    <source>
        <dbReference type="SAM" id="Phobius"/>
    </source>
</evidence>
<keyword evidence="2" id="KW-0472">Membrane</keyword>
<feature type="compositionally biased region" description="Polar residues" evidence="1">
    <location>
        <begin position="53"/>
        <end position="64"/>
    </location>
</feature>
<feature type="region of interest" description="Disordered" evidence="1">
    <location>
        <begin position="49"/>
        <end position="68"/>
    </location>
</feature>
<name>A0A8J5ILD5_9STRA</name>
<reference evidence="3" key="1">
    <citation type="submission" date="2021-01" db="EMBL/GenBank/DDBJ databases">
        <title>Phytophthora aleatoria, a newly-described species from Pinus radiata is distinct from Phytophthora cactorum isolates based on comparative genomics.</title>
        <authorList>
            <person name="Mcdougal R."/>
            <person name="Panda P."/>
            <person name="Williams N."/>
            <person name="Studholme D.J."/>
        </authorList>
    </citation>
    <scope>NUCLEOTIDE SEQUENCE</scope>
    <source>
        <strain evidence="3">NZFS 4037</strain>
    </source>
</reference>
<sequence length="117" mass="13495">MRRQRGRMDEKEAEWVRGYIKAQRAWKTRTGRSIDEFHISNSFTRRMKKSLSVKGNPSSNSLTREQQEQEQEADASLLVGLTRLQTIFLVAAVVFVCLSLVVQVYVSVTNEQETMVE</sequence>
<gene>
    <name evidence="3" type="ORF">JG688_00013898</name>
</gene>
<accession>A0A8J5ILD5</accession>
<evidence type="ECO:0000256" key="1">
    <source>
        <dbReference type="SAM" id="MobiDB-lite"/>
    </source>
</evidence>
<dbReference type="AlphaFoldDB" id="A0A8J5ILD5"/>
<dbReference type="Proteomes" id="UP000709295">
    <property type="component" value="Unassembled WGS sequence"/>
</dbReference>
<comment type="caution">
    <text evidence="3">The sequence shown here is derived from an EMBL/GenBank/DDBJ whole genome shotgun (WGS) entry which is preliminary data.</text>
</comment>
<organism evidence="3 4">
    <name type="scientific">Phytophthora aleatoria</name>
    <dbReference type="NCBI Taxonomy" id="2496075"/>
    <lineage>
        <taxon>Eukaryota</taxon>
        <taxon>Sar</taxon>
        <taxon>Stramenopiles</taxon>
        <taxon>Oomycota</taxon>
        <taxon>Peronosporomycetes</taxon>
        <taxon>Peronosporales</taxon>
        <taxon>Peronosporaceae</taxon>
        <taxon>Phytophthora</taxon>
    </lineage>
</organism>
<feature type="transmembrane region" description="Helical" evidence="2">
    <location>
        <begin position="86"/>
        <end position="106"/>
    </location>
</feature>
<dbReference type="EMBL" id="JAENGY010001239">
    <property type="protein sequence ID" value="KAG6951069.1"/>
    <property type="molecule type" value="Genomic_DNA"/>
</dbReference>
<protein>
    <submittedName>
        <fullName evidence="3">Uncharacterized protein</fullName>
    </submittedName>
</protein>
<keyword evidence="2" id="KW-1133">Transmembrane helix</keyword>
<proteinExistence type="predicted"/>
<keyword evidence="2" id="KW-0812">Transmembrane</keyword>
<evidence type="ECO:0000313" key="4">
    <source>
        <dbReference type="Proteomes" id="UP000709295"/>
    </source>
</evidence>